<dbReference type="EnsemblMetazoa" id="GAUT042079-RA">
    <property type="protein sequence ID" value="GAUT042079-PA"/>
    <property type="gene ID" value="GAUT042079"/>
</dbReference>
<keyword evidence="2" id="KW-1185">Reference proteome</keyword>
<dbReference type="Proteomes" id="UP000078200">
    <property type="component" value="Unassembled WGS sequence"/>
</dbReference>
<protein>
    <submittedName>
        <fullName evidence="1">Uncharacterized protein</fullName>
    </submittedName>
</protein>
<sequence length="103" mass="12385">MDRKTKTPDITRTAPLIPSVPHHQLQLSRLRQWEICFISTKWEGLIQNDSKEGKDISDSILNYGSYHYYEKEDRREPIEWVPIMTTMKEEMLRPIWRQSFCSE</sequence>
<name>A0A1A9VMV1_GLOAU</name>
<evidence type="ECO:0000313" key="2">
    <source>
        <dbReference type="Proteomes" id="UP000078200"/>
    </source>
</evidence>
<evidence type="ECO:0000313" key="1">
    <source>
        <dbReference type="EnsemblMetazoa" id="GAUT042079-PA"/>
    </source>
</evidence>
<dbReference type="AlphaFoldDB" id="A0A1A9VMV1"/>
<reference evidence="1" key="1">
    <citation type="submission" date="2020-05" db="UniProtKB">
        <authorList>
            <consortium name="EnsemblMetazoa"/>
        </authorList>
    </citation>
    <scope>IDENTIFICATION</scope>
    <source>
        <strain evidence="1">TTRI</strain>
    </source>
</reference>
<proteinExistence type="predicted"/>
<organism evidence="1 2">
    <name type="scientific">Glossina austeni</name>
    <name type="common">Savannah tsetse fly</name>
    <dbReference type="NCBI Taxonomy" id="7395"/>
    <lineage>
        <taxon>Eukaryota</taxon>
        <taxon>Metazoa</taxon>
        <taxon>Ecdysozoa</taxon>
        <taxon>Arthropoda</taxon>
        <taxon>Hexapoda</taxon>
        <taxon>Insecta</taxon>
        <taxon>Pterygota</taxon>
        <taxon>Neoptera</taxon>
        <taxon>Endopterygota</taxon>
        <taxon>Diptera</taxon>
        <taxon>Brachycera</taxon>
        <taxon>Muscomorpha</taxon>
        <taxon>Hippoboscoidea</taxon>
        <taxon>Glossinidae</taxon>
        <taxon>Glossina</taxon>
    </lineage>
</organism>
<dbReference type="VEuPathDB" id="VectorBase:GAUT042079"/>
<accession>A0A1A9VMV1</accession>